<evidence type="ECO:0000259" key="7">
    <source>
        <dbReference type="Pfam" id="PF02687"/>
    </source>
</evidence>
<proteinExistence type="predicted"/>
<dbReference type="AlphaFoldDB" id="A0A5D0WI76"/>
<evidence type="ECO:0000256" key="5">
    <source>
        <dbReference type="ARBA" id="ARBA00023136"/>
    </source>
</evidence>
<name>A0A5D0WI76_9FIRM</name>
<dbReference type="RefSeq" id="WP_148638639.1">
    <property type="nucleotide sequence ID" value="NZ_VSLA01000029.1"/>
</dbReference>
<comment type="subcellular location">
    <subcellularLocation>
        <location evidence="1">Cell membrane</location>
        <topology evidence="1">Multi-pass membrane protein</topology>
    </subcellularLocation>
</comment>
<evidence type="ECO:0000256" key="4">
    <source>
        <dbReference type="ARBA" id="ARBA00022989"/>
    </source>
</evidence>
<dbReference type="PANTHER" id="PTHR30287:SF2">
    <property type="entry name" value="BLL1001 PROTEIN"/>
    <property type="match status" value="1"/>
</dbReference>
<keyword evidence="3 6" id="KW-0812">Transmembrane</keyword>
<evidence type="ECO:0000256" key="1">
    <source>
        <dbReference type="ARBA" id="ARBA00004651"/>
    </source>
</evidence>
<feature type="transmembrane region" description="Helical" evidence="6">
    <location>
        <begin position="209"/>
        <end position="232"/>
    </location>
</feature>
<dbReference type="InterPro" id="IPR003838">
    <property type="entry name" value="ABC3_permease_C"/>
</dbReference>
<protein>
    <submittedName>
        <fullName evidence="8">ABC transporter permease</fullName>
    </submittedName>
</protein>
<evidence type="ECO:0000256" key="6">
    <source>
        <dbReference type="SAM" id="Phobius"/>
    </source>
</evidence>
<gene>
    <name evidence="8" type="ORF">FXB42_15880</name>
</gene>
<evidence type="ECO:0000313" key="8">
    <source>
        <dbReference type="EMBL" id="TYC83724.1"/>
    </source>
</evidence>
<keyword evidence="4 6" id="KW-1133">Transmembrane helix</keyword>
<dbReference type="Pfam" id="PF02687">
    <property type="entry name" value="FtsX"/>
    <property type="match status" value="1"/>
</dbReference>
<dbReference type="Proteomes" id="UP000322619">
    <property type="component" value="Unassembled WGS sequence"/>
</dbReference>
<evidence type="ECO:0000256" key="3">
    <source>
        <dbReference type="ARBA" id="ARBA00022692"/>
    </source>
</evidence>
<keyword evidence="5 6" id="KW-0472">Membrane</keyword>
<feature type="transmembrane region" description="Helical" evidence="6">
    <location>
        <begin position="302"/>
        <end position="326"/>
    </location>
</feature>
<feature type="transmembrane region" description="Helical" evidence="6">
    <location>
        <begin position="259"/>
        <end position="282"/>
    </location>
</feature>
<accession>A0A5D0WI76</accession>
<keyword evidence="2" id="KW-1003">Cell membrane</keyword>
<evidence type="ECO:0000313" key="9">
    <source>
        <dbReference type="Proteomes" id="UP000322619"/>
    </source>
</evidence>
<feature type="domain" description="ABC3 transporter permease C-terminal" evidence="7">
    <location>
        <begin position="210"/>
        <end position="323"/>
    </location>
</feature>
<sequence>MNMNNTINNPVFLTYMGIGKSDVRIDIQYSNNLEQQKEEAIAYLENDPDIERYTVYQNGYVQSQNVEGEWEYVRVQNGDNGVFPLEYLEGKAPTEKNDLALSYLNAVDLGKKVGDAITIIYQGKEHVYNVCGIYQDITYGGKTAKAAIDFDRKDIEGYMIYLDLREGIDIDNHVTKMRTVLPNSKITPCDAFVFQTLSSVIANMNQVQGVAAVISLMLTILITVMFLQLIMAREHSAIALKKAIGFSTRDIQIQLGIRLLVIQVLAIIAGTLLANTLGEVIFGGMLATVGVAKIKLLIEPLWAYLLCPAVQLGVVVMTVIIGTNTVGSYHIRDQIME</sequence>
<dbReference type="GO" id="GO:0005886">
    <property type="term" value="C:plasma membrane"/>
    <property type="evidence" value="ECO:0007669"/>
    <property type="project" value="UniProtKB-SubCell"/>
</dbReference>
<dbReference type="PANTHER" id="PTHR30287">
    <property type="entry name" value="MEMBRANE COMPONENT OF PREDICTED ABC SUPERFAMILY METABOLITE UPTAKE TRANSPORTER"/>
    <property type="match status" value="1"/>
</dbReference>
<reference evidence="8 9" key="1">
    <citation type="submission" date="2019-08" db="EMBL/GenBank/DDBJ databases">
        <title>Isolation and enrichment of carboxydotrophic bacteria from anaerobic sludge for the production of bio-based chemicals from syngas.</title>
        <authorList>
            <person name="Antares A.L."/>
            <person name="Moreira J."/>
            <person name="Diender M."/>
            <person name="Parshina S.N."/>
            <person name="Stams A.J.M."/>
            <person name="Alves M."/>
            <person name="Alves J.I."/>
            <person name="Sousa D.Z."/>
        </authorList>
    </citation>
    <scope>NUCLEOTIDE SEQUENCE [LARGE SCALE GENOMIC DNA]</scope>
    <source>
        <strain evidence="8 9">JM</strain>
    </source>
</reference>
<dbReference type="EMBL" id="VSLA01000029">
    <property type="protein sequence ID" value="TYC83724.1"/>
    <property type="molecule type" value="Genomic_DNA"/>
</dbReference>
<dbReference type="InterPro" id="IPR038766">
    <property type="entry name" value="Membrane_comp_ABC_pdt"/>
</dbReference>
<organism evidence="8 9">
    <name type="scientific">Acetobacterium wieringae</name>
    <dbReference type="NCBI Taxonomy" id="52694"/>
    <lineage>
        <taxon>Bacteria</taxon>
        <taxon>Bacillati</taxon>
        <taxon>Bacillota</taxon>
        <taxon>Clostridia</taxon>
        <taxon>Eubacteriales</taxon>
        <taxon>Eubacteriaceae</taxon>
        <taxon>Acetobacterium</taxon>
    </lineage>
</organism>
<comment type="caution">
    <text evidence="8">The sequence shown here is derived from an EMBL/GenBank/DDBJ whole genome shotgun (WGS) entry which is preliminary data.</text>
</comment>
<evidence type="ECO:0000256" key="2">
    <source>
        <dbReference type="ARBA" id="ARBA00022475"/>
    </source>
</evidence>